<dbReference type="PANTHER" id="PTHR43245:SF23">
    <property type="entry name" value="NAD(P)-BINDING DOMAIN-CONTAINING PROTEIN"/>
    <property type="match status" value="1"/>
</dbReference>
<dbReference type="Gene3D" id="3.40.50.720">
    <property type="entry name" value="NAD(P)-binding Rossmann-like Domain"/>
    <property type="match status" value="1"/>
</dbReference>
<dbReference type="EMBL" id="VBOY01000031">
    <property type="protein sequence ID" value="TMQ67758.1"/>
    <property type="molecule type" value="Genomic_DNA"/>
</dbReference>
<dbReference type="CDD" id="cd08946">
    <property type="entry name" value="SDR_e"/>
    <property type="match status" value="1"/>
</dbReference>
<feature type="domain" description="NAD-dependent epimerase/dehydratase" evidence="1">
    <location>
        <begin position="5"/>
        <end position="223"/>
    </location>
</feature>
<gene>
    <name evidence="2" type="ORF">E6K78_03775</name>
</gene>
<name>A0A538TW04_UNCEI</name>
<reference evidence="2 3" key="1">
    <citation type="journal article" date="2019" name="Nat. Microbiol.">
        <title>Mediterranean grassland soil C-N compound turnover is dependent on rainfall and depth, and is mediated by genomically divergent microorganisms.</title>
        <authorList>
            <person name="Diamond S."/>
            <person name="Andeer P.F."/>
            <person name="Li Z."/>
            <person name="Crits-Christoph A."/>
            <person name="Burstein D."/>
            <person name="Anantharaman K."/>
            <person name="Lane K.R."/>
            <person name="Thomas B.C."/>
            <person name="Pan C."/>
            <person name="Northen T.R."/>
            <person name="Banfield J.F."/>
        </authorList>
    </citation>
    <scope>NUCLEOTIDE SEQUENCE [LARGE SCALE GENOMIC DNA]</scope>
    <source>
        <strain evidence="2">WS_8</strain>
    </source>
</reference>
<dbReference type="PANTHER" id="PTHR43245">
    <property type="entry name" value="BIFUNCTIONAL POLYMYXIN RESISTANCE PROTEIN ARNA"/>
    <property type="match status" value="1"/>
</dbReference>
<organism evidence="2 3">
    <name type="scientific">Eiseniibacteriota bacterium</name>
    <dbReference type="NCBI Taxonomy" id="2212470"/>
    <lineage>
        <taxon>Bacteria</taxon>
        <taxon>Candidatus Eiseniibacteriota</taxon>
    </lineage>
</organism>
<accession>A0A538TW04</accession>
<dbReference type="InterPro" id="IPR036291">
    <property type="entry name" value="NAD(P)-bd_dom_sf"/>
</dbReference>
<evidence type="ECO:0000313" key="3">
    <source>
        <dbReference type="Proteomes" id="UP000316609"/>
    </source>
</evidence>
<evidence type="ECO:0000313" key="2">
    <source>
        <dbReference type="EMBL" id="TMQ67758.1"/>
    </source>
</evidence>
<dbReference type="InterPro" id="IPR001509">
    <property type="entry name" value="Epimerase_deHydtase"/>
</dbReference>
<dbReference type="SUPFAM" id="SSF51735">
    <property type="entry name" value="NAD(P)-binding Rossmann-fold domains"/>
    <property type="match status" value="1"/>
</dbReference>
<evidence type="ECO:0000259" key="1">
    <source>
        <dbReference type="Pfam" id="PF01370"/>
    </source>
</evidence>
<dbReference type="InterPro" id="IPR050177">
    <property type="entry name" value="Lipid_A_modif_metabolic_enz"/>
</dbReference>
<proteinExistence type="predicted"/>
<dbReference type="AlphaFoldDB" id="A0A538TW04"/>
<dbReference type="Proteomes" id="UP000316609">
    <property type="component" value="Unassembled WGS sequence"/>
</dbReference>
<sequence length="321" mass="35869">MNPNVLVVGGAGYIGGGTTEALLARGIPFTVYDNLTYENHYLKPVNFVFGDVRDHDRLKPLLERHTHVIWLPALVGDGACAINPPLTKVINQNSVEWLAANFDGRILFTSTCSVYGASDQPVTETSPTGPLSVYAQTKLAAESFLRDKNALIFRLGTAFGISDTYSRIRMDLAVNYMTMNAVRKGKLTVFGGAQWRPFVHVNDIGQLLVDNLDKQHRGIYNIATENITIIDLATRIHETTECEIEKTDQKFQDNRNYHADVSKALRDGILATCTPRTIAHGIQQIVRLVNENRVADLEHELYSNERRMVAIMDRYANHVSP</sequence>
<protein>
    <submittedName>
        <fullName evidence="2">SDR family oxidoreductase</fullName>
    </submittedName>
</protein>
<dbReference type="Pfam" id="PF01370">
    <property type="entry name" value="Epimerase"/>
    <property type="match status" value="1"/>
</dbReference>
<comment type="caution">
    <text evidence="2">The sequence shown here is derived from an EMBL/GenBank/DDBJ whole genome shotgun (WGS) entry which is preliminary data.</text>
</comment>